<dbReference type="Proteomes" id="UP000193411">
    <property type="component" value="Unassembled WGS sequence"/>
</dbReference>
<feature type="region of interest" description="Disordered" evidence="1">
    <location>
        <begin position="122"/>
        <end position="230"/>
    </location>
</feature>
<feature type="region of interest" description="Disordered" evidence="1">
    <location>
        <begin position="1"/>
        <end position="47"/>
    </location>
</feature>
<comment type="caution">
    <text evidence="2">The sequence shown here is derived from an EMBL/GenBank/DDBJ whole genome shotgun (WGS) entry which is preliminary data.</text>
</comment>
<proteinExistence type="predicted"/>
<sequence>PTPPASAASSIVSRAPSFVPSTHQQHPQNHSPPGSPLNPSPHSTQPMTLDQTEAMLQAQLNELTAAFSDVRDVLAHSQWCIDKHIKHVCDATNAATREKDRLMGAIQGKLTESQALISNPVGSSAATRLRQPTQAQEQSGETRTSAAAAQGETRTAGAPGASGSPQVQPPHGVEGAGYREYEEQMDLEEMLRSSSSPSNGTGGSPTTTGAAANANANANGSGSGNDGLSL</sequence>
<gene>
    <name evidence="2" type="ORF">BCR44DRAFT_1432977</name>
</gene>
<feature type="compositionally biased region" description="Polar residues" evidence="1">
    <location>
        <begin position="19"/>
        <end position="32"/>
    </location>
</feature>
<organism evidence="2 3">
    <name type="scientific">Catenaria anguillulae PL171</name>
    <dbReference type="NCBI Taxonomy" id="765915"/>
    <lineage>
        <taxon>Eukaryota</taxon>
        <taxon>Fungi</taxon>
        <taxon>Fungi incertae sedis</taxon>
        <taxon>Blastocladiomycota</taxon>
        <taxon>Blastocladiomycetes</taxon>
        <taxon>Blastocladiales</taxon>
        <taxon>Catenariaceae</taxon>
        <taxon>Catenaria</taxon>
    </lineage>
</organism>
<feature type="non-terminal residue" evidence="2">
    <location>
        <position position="1"/>
    </location>
</feature>
<protein>
    <submittedName>
        <fullName evidence="2">Uncharacterized protein</fullName>
    </submittedName>
</protein>
<dbReference type="AlphaFoldDB" id="A0A1Y2HQI0"/>
<dbReference type="EMBL" id="MCFL01000018">
    <property type="protein sequence ID" value="ORZ36204.1"/>
    <property type="molecule type" value="Genomic_DNA"/>
</dbReference>
<name>A0A1Y2HQI0_9FUNG</name>
<feature type="compositionally biased region" description="Low complexity" evidence="1">
    <location>
        <begin position="193"/>
        <end position="220"/>
    </location>
</feature>
<feature type="compositionally biased region" description="Gly residues" evidence="1">
    <location>
        <begin position="221"/>
        <end position="230"/>
    </location>
</feature>
<reference evidence="2 3" key="1">
    <citation type="submission" date="2016-07" db="EMBL/GenBank/DDBJ databases">
        <title>Pervasive Adenine N6-methylation of Active Genes in Fungi.</title>
        <authorList>
            <consortium name="DOE Joint Genome Institute"/>
            <person name="Mondo S.J."/>
            <person name="Dannebaum R.O."/>
            <person name="Kuo R.C."/>
            <person name="Labutti K."/>
            <person name="Haridas S."/>
            <person name="Kuo A."/>
            <person name="Salamov A."/>
            <person name="Ahrendt S.R."/>
            <person name="Lipzen A."/>
            <person name="Sullivan W."/>
            <person name="Andreopoulos W.B."/>
            <person name="Clum A."/>
            <person name="Lindquist E."/>
            <person name="Daum C."/>
            <person name="Ramamoorthy G.K."/>
            <person name="Gryganskyi A."/>
            <person name="Culley D."/>
            <person name="Magnuson J.K."/>
            <person name="James T.Y."/>
            <person name="O'Malley M.A."/>
            <person name="Stajich J.E."/>
            <person name="Spatafora J.W."/>
            <person name="Visel A."/>
            <person name="Grigoriev I.V."/>
        </authorList>
    </citation>
    <scope>NUCLEOTIDE SEQUENCE [LARGE SCALE GENOMIC DNA]</scope>
    <source>
        <strain evidence="2 3">PL171</strain>
    </source>
</reference>
<feature type="compositionally biased region" description="Polar residues" evidence="1">
    <location>
        <begin position="122"/>
        <end position="147"/>
    </location>
</feature>
<evidence type="ECO:0000256" key="1">
    <source>
        <dbReference type="SAM" id="MobiDB-lite"/>
    </source>
</evidence>
<evidence type="ECO:0000313" key="2">
    <source>
        <dbReference type="EMBL" id="ORZ36204.1"/>
    </source>
</evidence>
<keyword evidence="3" id="KW-1185">Reference proteome</keyword>
<evidence type="ECO:0000313" key="3">
    <source>
        <dbReference type="Proteomes" id="UP000193411"/>
    </source>
</evidence>
<accession>A0A1Y2HQI0</accession>